<dbReference type="Gene3D" id="1.25.10.10">
    <property type="entry name" value="Leucine-rich Repeat Variant"/>
    <property type="match status" value="1"/>
</dbReference>
<dbReference type="InterPro" id="IPR016024">
    <property type="entry name" value="ARM-type_fold"/>
</dbReference>
<dbReference type="GO" id="GO:0019888">
    <property type="term" value="F:protein phosphatase regulator activity"/>
    <property type="evidence" value="ECO:0007669"/>
    <property type="project" value="InterPro"/>
</dbReference>
<dbReference type="PANTHER" id="PTHR10257:SF3">
    <property type="entry name" value="SERINE_THREONINE-PROTEIN PHOSPHATASE 2A 56 KDA REGULATORY SUBUNIT GAMMA ISOFORM"/>
    <property type="match status" value="1"/>
</dbReference>
<reference evidence="2" key="1">
    <citation type="submission" date="2016-10" db="EMBL/GenBank/DDBJ databases">
        <authorList>
            <person name="Benchimol M."/>
            <person name="Almeida L.G."/>
            <person name="Vasconcelos A.T."/>
            <person name="Perreira-Neves A."/>
            <person name="Rosa I.A."/>
            <person name="Tasca T."/>
            <person name="Bogo M.R."/>
            <person name="de Souza W."/>
        </authorList>
    </citation>
    <scope>NUCLEOTIDE SEQUENCE [LARGE SCALE GENOMIC DNA]</scope>
    <source>
        <strain evidence="2">K</strain>
    </source>
</reference>
<protein>
    <recommendedName>
        <fullName evidence="4">Phosphoprotein phosphatase</fullName>
    </recommendedName>
</protein>
<dbReference type="EMBL" id="MLAK01000363">
    <property type="protein sequence ID" value="OHT14461.1"/>
    <property type="molecule type" value="Genomic_DNA"/>
</dbReference>
<proteinExistence type="predicted"/>
<feature type="region of interest" description="Disordered" evidence="1">
    <location>
        <begin position="34"/>
        <end position="58"/>
    </location>
</feature>
<dbReference type="PANTHER" id="PTHR10257">
    <property type="entry name" value="SERINE/THREONINE PROTEIN PHOSPHATASE 2A PP2A REGULATORY SUBUNIT B"/>
    <property type="match status" value="1"/>
</dbReference>
<comment type="caution">
    <text evidence="2">The sequence shown here is derived from an EMBL/GenBank/DDBJ whole genome shotgun (WGS) entry which is preliminary data.</text>
</comment>
<dbReference type="GO" id="GO:0007165">
    <property type="term" value="P:signal transduction"/>
    <property type="evidence" value="ECO:0007669"/>
    <property type="project" value="InterPro"/>
</dbReference>
<evidence type="ECO:0008006" key="4">
    <source>
        <dbReference type="Google" id="ProtNLM"/>
    </source>
</evidence>
<name>A0A1J4KY19_9EUKA</name>
<accession>A0A1J4KY19</accession>
<dbReference type="AlphaFoldDB" id="A0A1J4KY19"/>
<evidence type="ECO:0000313" key="2">
    <source>
        <dbReference type="EMBL" id="OHT14461.1"/>
    </source>
</evidence>
<dbReference type="VEuPathDB" id="TrichDB:TRFO_15108"/>
<dbReference type="GeneID" id="94832895"/>
<keyword evidence="3" id="KW-1185">Reference proteome</keyword>
<gene>
    <name evidence="2" type="ORF">TRFO_15108</name>
</gene>
<organism evidence="2 3">
    <name type="scientific">Tritrichomonas foetus</name>
    <dbReference type="NCBI Taxonomy" id="1144522"/>
    <lineage>
        <taxon>Eukaryota</taxon>
        <taxon>Metamonada</taxon>
        <taxon>Parabasalia</taxon>
        <taxon>Tritrichomonadida</taxon>
        <taxon>Tritrichomonadidae</taxon>
        <taxon>Tritrichomonas</taxon>
    </lineage>
</organism>
<dbReference type="Proteomes" id="UP000179807">
    <property type="component" value="Unassembled WGS sequence"/>
</dbReference>
<evidence type="ECO:0000313" key="3">
    <source>
        <dbReference type="Proteomes" id="UP000179807"/>
    </source>
</evidence>
<dbReference type="SUPFAM" id="SSF48371">
    <property type="entry name" value="ARM repeat"/>
    <property type="match status" value="1"/>
</dbReference>
<evidence type="ECO:0000256" key="1">
    <source>
        <dbReference type="SAM" id="MobiDB-lite"/>
    </source>
</evidence>
<dbReference type="GO" id="GO:0000159">
    <property type="term" value="C:protein phosphatase type 2A complex"/>
    <property type="evidence" value="ECO:0007669"/>
    <property type="project" value="InterPro"/>
</dbReference>
<dbReference type="Pfam" id="PF01603">
    <property type="entry name" value="B56"/>
    <property type="match status" value="1"/>
</dbReference>
<dbReference type="InterPro" id="IPR011989">
    <property type="entry name" value="ARM-like"/>
</dbReference>
<dbReference type="InterPro" id="IPR002554">
    <property type="entry name" value="PP2A_B56"/>
</dbReference>
<dbReference type="RefSeq" id="XP_068367597.1">
    <property type="nucleotide sequence ID" value="XM_068498191.1"/>
</dbReference>
<sequence>MRENQGIRVLPLIRIPPRPQLLIPVQGCKTKTPTMKKLPPMLFPDPSPTSVNSPGYSPSNYSPSTNFSSEKFVQSIEKVVLTPPTHSFPSKVNSSPVRAAILSSKYYNNPCPRHTGEHSVERYEKYIHEPLTPMTKNDIHHLLRNSIFRFTFQYLNVYSIADMPKASPDNGRQIENLINIYHNSGPDDRITITKYVMQSVVRETPKFEKSNPFSEQSPIYVITNSQQLEKLHALFQSILNDDATTVSRKFLSQLIRQLDTNVDFERKEIEKEIIIYLKNNHSTRPFILQGLISKLIVFQELGDNFCPPFAIPSILRIFVFYFNEVLKVNNSQLSKKAKMLFKSVFFPLHSSEHFVLYEKPLKDISTYFMSKDAELATWCINYLCKHWPLSSPRKEIAFLQQLGNAMQFTDPDTVDSIGKLVSRTLARCISSETINVSVSAMLDLSSNNLLSYFDESLKGMFLNDIIPALEIASKNWKAQLSEMSTKLLDHLKREQKKINNTKDKKTKLREQNWTTIRTLARSKRAVNSQKTLFHSTEK</sequence>